<sequence length="145" mass="17134">MELGEQDLYTYLEQQQQNLTIESKIKIMIQITQFISYLHSKNLIHRDIKPENFIKVSDQFKHIDFGLTEQNSNIFKTAKVGTLLFQAPELLENKTDYDISIDIWSLACVFYEILFGQALFNGINQIYIQGQFKFLKLKIKHRIVR</sequence>
<dbReference type="GO" id="GO:0005524">
    <property type="term" value="F:ATP binding"/>
    <property type="evidence" value="ECO:0007669"/>
    <property type="project" value="InterPro"/>
</dbReference>
<name>A0CHS0_PARTE</name>
<dbReference type="PANTHER" id="PTHR44167:SF18">
    <property type="entry name" value="PROTEIN KINASE DOMAIN-CONTAINING PROTEIN"/>
    <property type="match status" value="1"/>
</dbReference>
<protein>
    <recommendedName>
        <fullName evidence="1">Protein kinase domain-containing protein</fullName>
    </recommendedName>
</protein>
<dbReference type="STRING" id="5888.A0CHS0"/>
<dbReference type="Pfam" id="PF00069">
    <property type="entry name" value="Pkinase"/>
    <property type="match status" value="1"/>
</dbReference>
<dbReference type="SUPFAM" id="SSF56112">
    <property type="entry name" value="Protein kinase-like (PK-like)"/>
    <property type="match status" value="1"/>
</dbReference>
<dbReference type="EMBL" id="CT868079">
    <property type="protein sequence ID" value="CAK70337.1"/>
    <property type="molecule type" value="Genomic_DNA"/>
</dbReference>
<feature type="domain" description="Protein kinase" evidence="1">
    <location>
        <begin position="1"/>
        <end position="145"/>
    </location>
</feature>
<dbReference type="SMART" id="SM00220">
    <property type="entry name" value="S_TKc"/>
    <property type="match status" value="1"/>
</dbReference>
<evidence type="ECO:0000259" key="1">
    <source>
        <dbReference type="PROSITE" id="PS50011"/>
    </source>
</evidence>
<dbReference type="PROSITE" id="PS50011">
    <property type="entry name" value="PROTEIN_KINASE_DOM"/>
    <property type="match status" value="1"/>
</dbReference>
<dbReference type="Gene3D" id="1.10.510.10">
    <property type="entry name" value="Transferase(Phosphotransferase) domain 1"/>
    <property type="match status" value="1"/>
</dbReference>
<evidence type="ECO:0000313" key="2">
    <source>
        <dbReference type="EMBL" id="CAK70337.1"/>
    </source>
</evidence>
<dbReference type="GeneID" id="5023524"/>
<dbReference type="Proteomes" id="UP000000600">
    <property type="component" value="Unassembled WGS sequence"/>
</dbReference>
<organism evidence="2 3">
    <name type="scientific">Paramecium tetraurelia</name>
    <dbReference type="NCBI Taxonomy" id="5888"/>
    <lineage>
        <taxon>Eukaryota</taxon>
        <taxon>Sar</taxon>
        <taxon>Alveolata</taxon>
        <taxon>Ciliophora</taxon>
        <taxon>Intramacronucleata</taxon>
        <taxon>Oligohymenophorea</taxon>
        <taxon>Peniculida</taxon>
        <taxon>Parameciidae</taxon>
        <taxon>Paramecium</taxon>
    </lineage>
</organism>
<dbReference type="RefSeq" id="XP_001437734.1">
    <property type="nucleotide sequence ID" value="XM_001437697.1"/>
</dbReference>
<keyword evidence="3" id="KW-1185">Reference proteome</keyword>
<gene>
    <name evidence="2" type="ORF">GSPATT00038439001</name>
</gene>
<dbReference type="OrthoDB" id="4062651at2759"/>
<accession>A0CHS0</accession>
<dbReference type="KEGG" id="ptm:GSPATT00038439001"/>
<dbReference type="OMA" id="LYYCHAN"/>
<proteinExistence type="predicted"/>
<dbReference type="InterPro" id="IPR000719">
    <property type="entry name" value="Prot_kinase_dom"/>
</dbReference>
<dbReference type="HOGENOM" id="CLU_1790659_0_0_1"/>
<dbReference type="InParanoid" id="A0CHS0"/>
<dbReference type="GO" id="GO:0004672">
    <property type="term" value="F:protein kinase activity"/>
    <property type="evidence" value="ECO:0007669"/>
    <property type="project" value="InterPro"/>
</dbReference>
<dbReference type="eggNOG" id="KOG0660">
    <property type="taxonomic scope" value="Eukaryota"/>
</dbReference>
<evidence type="ECO:0000313" key="3">
    <source>
        <dbReference type="Proteomes" id="UP000000600"/>
    </source>
</evidence>
<reference evidence="2 3" key="1">
    <citation type="journal article" date="2006" name="Nature">
        <title>Global trends of whole-genome duplications revealed by the ciliate Paramecium tetraurelia.</title>
        <authorList>
            <consortium name="Genoscope"/>
            <person name="Aury J.-M."/>
            <person name="Jaillon O."/>
            <person name="Duret L."/>
            <person name="Noel B."/>
            <person name="Jubin C."/>
            <person name="Porcel B.M."/>
            <person name="Segurens B."/>
            <person name="Daubin V."/>
            <person name="Anthouard V."/>
            <person name="Aiach N."/>
            <person name="Arnaiz O."/>
            <person name="Billaut A."/>
            <person name="Beisson J."/>
            <person name="Blanc I."/>
            <person name="Bouhouche K."/>
            <person name="Camara F."/>
            <person name="Duharcourt S."/>
            <person name="Guigo R."/>
            <person name="Gogendeau D."/>
            <person name="Katinka M."/>
            <person name="Keller A.-M."/>
            <person name="Kissmehl R."/>
            <person name="Klotz C."/>
            <person name="Koll F."/>
            <person name="Le Moue A."/>
            <person name="Lepere C."/>
            <person name="Malinsky S."/>
            <person name="Nowacki M."/>
            <person name="Nowak J.K."/>
            <person name="Plattner H."/>
            <person name="Poulain J."/>
            <person name="Ruiz F."/>
            <person name="Serrano V."/>
            <person name="Zagulski M."/>
            <person name="Dessen P."/>
            <person name="Betermier M."/>
            <person name="Weissenbach J."/>
            <person name="Scarpelli C."/>
            <person name="Schachter V."/>
            <person name="Sperling L."/>
            <person name="Meyer E."/>
            <person name="Cohen J."/>
            <person name="Wincker P."/>
        </authorList>
    </citation>
    <scope>NUCLEOTIDE SEQUENCE [LARGE SCALE GENOMIC DNA]</scope>
    <source>
        <strain evidence="2 3">Stock d4-2</strain>
    </source>
</reference>
<dbReference type="InterPro" id="IPR011009">
    <property type="entry name" value="Kinase-like_dom_sf"/>
</dbReference>
<dbReference type="PANTHER" id="PTHR44167">
    <property type="entry name" value="OVARIAN-SPECIFIC SERINE/THREONINE-PROTEIN KINASE LOK-RELATED"/>
    <property type="match status" value="1"/>
</dbReference>
<dbReference type="AlphaFoldDB" id="A0CHS0"/>